<evidence type="ECO:0000313" key="1">
    <source>
        <dbReference type="EMBL" id="MDO6421144.1"/>
    </source>
</evidence>
<dbReference type="AlphaFoldDB" id="A0AAW7X411"/>
<dbReference type="EMBL" id="JAUOPB010000001">
    <property type="protein sequence ID" value="MDO6421144.1"/>
    <property type="molecule type" value="Genomic_DNA"/>
</dbReference>
<evidence type="ECO:0000313" key="2">
    <source>
        <dbReference type="Proteomes" id="UP001169760"/>
    </source>
</evidence>
<protein>
    <submittedName>
        <fullName evidence="1">Uncharacterized protein</fullName>
    </submittedName>
</protein>
<proteinExistence type="predicted"/>
<reference evidence="1" key="1">
    <citation type="submission" date="2023-07" db="EMBL/GenBank/DDBJ databases">
        <title>Genome content predicts the carbon catabolic preferences of heterotrophic bacteria.</title>
        <authorList>
            <person name="Gralka M."/>
        </authorList>
    </citation>
    <scope>NUCLEOTIDE SEQUENCE</scope>
    <source>
        <strain evidence="1">I3M17_2</strain>
    </source>
</reference>
<organism evidence="1 2">
    <name type="scientific">Saccharophagus degradans</name>
    <dbReference type="NCBI Taxonomy" id="86304"/>
    <lineage>
        <taxon>Bacteria</taxon>
        <taxon>Pseudomonadati</taxon>
        <taxon>Pseudomonadota</taxon>
        <taxon>Gammaproteobacteria</taxon>
        <taxon>Cellvibrionales</taxon>
        <taxon>Cellvibrionaceae</taxon>
        <taxon>Saccharophagus</taxon>
    </lineage>
</organism>
<sequence length="111" mass="13172">MKYAELKALVERSSKYFCNEEDKEFEVNFQAKKKILDEVLLLHSQLLNGEIENIRYRENLDLLMSILTENTGCAEDLEIYDYIMNKLIEQRIVSKEENMFYFNKTSCGRQG</sequence>
<accession>A0AAW7X411</accession>
<comment type="caution">
    <text evidence="1">The sequence shown here is derived from an EMBL/GenBank/DDBJ whole genome shotgun (WGS) entry which is preliminary data.</text>
</comment>
<gene>
    <name evidence="1" type="ORF">Q4521_01530</name>
</gene>
<dbReference type="Proteomes" id="UP001169760">
    <property type="component" value="Unassembled WGS sequence"/>
</dbReference>
<name>A0AAW7X411_9GAMM</name>
<dbReference type="RefSeq" id="WP_303490381.1">
    <property type="nucleotide sequence ID" value="NZ_JAUOPB010000001.1"/>
</dbReference>